<dbReference type="EMBL" id="MLFT02000008">
    <property type="protein sequence ID" value="PHT41265.1"/>
    <property type="molecule type" value="Genomic_DNA"/>
</dbReference>
<evidence type="ECO:0000313" key="3">
    <source>
        <dbReference type="Proteomes" id="UP000224567"/>
    </source>
</evidence>
<gene>
    <name evidence="2" type="ORF">CQW23_20119</name>
</gene>
<feature type="domain" description="Splicing factor cactin central" evidence="1">
    <location>
        <begin position="18"/>
        <end position="72"/>
    </location>
</feature>
<dbReference type="STRING" id="33114.A0A2G2W7Q3"/>
<reference evidence="3" key="2">
    <citation type="journal article" date="2017" name="J. Anim. Genet.">
        <title>Multiple reference genome sequences of hot pepper reveal the massive evolution of plant disease resistance genes by retroduplication.</title>
        <authorList>
            <person name="Kim S."/>
            <person name="Park J."/>
            <person name="Yeom S.-I."/>
            <person name="Kim Y.-M."/>
            <person name="Seo E."/>
            <person name="Kim K.-T."/>
            <person name="Kim M.-S."/>
            <person name="Lee J.M."/>
            <person name="Cheong K."/>
            <person name="Shin H.-S."/>
            <person name="Kim S.-B."/>
            <person name="Han K."/>
            <person name="Lee J."/>
            <person name="Park M."/>
            <person name="Lee H.-A."/>
            <person name="Lee H.-Y."/>
            <person name="Lee Y."/>
            <person name="Oh S."/>
            <person name="Lee J.H."/>
            <person name="Choi E."/>
            <person name="Choi E."/>
            <person name="Lee S.E."/>
            <person name="Jeon J."/>
            <person name="Kim H."/>
            <person name="Choi G."/>
            <person name="Song H."/>
            <person name="Lee J."/>
            <person name="Lee S.-C."/>
            <person name="Kwon J.-K."/>
            <person name="Lee H.-Y."/>
            <person name="Koo N."/>
            <person name="Hong Y."/>
            <person name="Kim R.W."/>
            <person name="Kang W.-H."/>
            <person name="Huh J.H."/>
            <person name="Kang B.-C."/>
            <person name="Yang T.-J."/>
            <person name="Lee Y.-H."/>
            <person name="Bennetzen J.L."/>
            <person name="Choi D."/>
        </authorList>
    </citation>
    <scope>NUCLEOTIDE SEQUENCE [LARGE SCALE GENOMIC DNA]</scope>
    <source>
        <strain evidence="3">cv. PBC81</strain>
    </source>
</reference>
<dbReference type="OrthoDB" id="265955at2759"/>
<name>A0A2G2W7Q3_CAPBA</name>
<organism evidence="2 3">
    <name type="scientific">Capsicum baccatum</name>
    <name type="common">Peruvian pepper</name>
    <dbReference type="NCBI Taxonomy" id="33114"/>
    <lineage>
        <taxon>Eukaryota</taxon>
        <taxon>Viridiplantae</taxon>
        <taxon>Streptophyta</taxon>
        <taxon>Embryophyta</taxon>
        <taxon>Tracheophyta</taxon>
        <taxon>Spermatophyta</taxon>
        <taxon>Magnoliopsida</taxon>
        <taxon>eudicotyledons</taxon>
        <taxon>Gunneridae</taxon>
        <taxon>Pentapetalae</taxon>
        <taxon>asterids</taxon>
        <taxon>lamiids</taxon>
        <taxon>Solanales</taxon>
        <taxon>Solanaceae</taxon>
        <taxon>Solanoideae</taxon>
        <taxon>Capsiceae</taxon>
        <taxon>Capsicum</taxon>
    </lineage>
</organism>
<dbReference type="Proteomes" id="UP000224567">
    <property type="component" value="Unassembled WGS sequence"/>
</dbReference>
<dbReference type="AlphaFoldDB" id="A0A2G2W7Q3"/>
<evidence type="ECO:0000313" key="2">
    <source>
        <dbReference type="EMBL" id="PHT41265.1"/>
    </source>
</evidence>
<keyword evidence="3" id="KW-1185">Reference proteome</keyword>
<reference evidence="2 3" key="1">
    <citation type="journal article" date="2017" name="Genome Biol.">
        <title>New reference genome sequences of hot pepper reveal the massive evolution of plant disease-resistance genes by retroduplication.</title>
        <authorList>
            <person name="Kim S."/>
            <person name="Park J."/>
            <person name="Yeom S.I."/>
            <person name="Kim Y.M."/>
            <person name="Seo E."/>
            <person name="Kim K.T."/>
            <person name="Kim M.S."/>
            <person name="Lee J.M."/>
            <person name="Cheong K."/>
            <person name="Shin H.S."/>
            <person name="Kim S.B."/>
            <person name="Han K."/>
            <person name="Lee J."/>
            <person name="Park M."/>
            <person name="Lee H.A."/>
            <person name="Lee H.Y."/>
            <person name="Lee Y."/>
            <person name="Oh S."/>
            <person name="Lee J.H."/>
            <person name="Choi E."/>
            <person name="Choi E."/>
            <person name="Lee S.E."/>
            <person name="Jeon J."/>
            <person name="Kim H."/>
            <person name="Choi G."/>
            <person name="Song H."/>
            <person name="Lee J."/>
            <person name="Lee S.C."/>
            <person name="Kwon J.K."/>
            <person name="Lee H.Y."/>
            <person name="Koo N."/>
            <person name="Hong Y."/>
            <person name="Kim R.W."/>
            <person name="Kang W.H."/>
            <person name="Huh J.H."/>
            <person name="Kang B.C."/>
            <person name="Yang T.J."/>
            <person name="Lee Y.H."/>
            <person name="Bennetzen J.L."/>
            <person name="Choi D."/>
        </authorList>
    </citation>
    <scope>NUCLEOTIDE SEQUENCE [LARGE SCALE GENOMIC DNA]</scope>
    <source>
        <strain evidence="3">cv. PBC81</strain>
    </source>
</reference>
<evidence type="ECO:0000259" key="1">
    <source>
        <dbReference type="Pfam" id="PF10312"/>
    </source>
</evidence>
<proteinExistence type="predicted"/>
<accession>A0A2G2W7Q3</accession>
<comment type="caution">
    <text evidence="2">The sequence shown here is derived from an EMBL/GenBank/DDBJ whole genome shotgun (WGS) entry which is preliminary data.</text>
</comment>
<sequence>MIGRRRKKNFIFIRVKFVFGLGVREMEQLEEAIELHIDLDWETPLCVQYWEAVLVVCEWELAEARKREAMEKARVR</sequence>
<protein>
    <recommendedName>
        <fullName evidence="1">Splicing factor cactin central domain-containing protein</fullName>
    </recommendedName>
</protein>
<dbReference type="Pfam" id="PF10312">
    <property type="entry name" value="Cactin_mid"/>
    <property type="match status" value="1"/>
</dbReference>
<dbReference type="InterPro" id="IPR018816">
    <property type="entry name" value="Cactin_central"/>
</dbReference>